<evidence type="ECO:0000256" key="2">
    <source>
        <dbReference type="SAM" id="MobiDB-lite"/>
    </source>
</evidence>
<dbReference type="InterPro" id="IPR015943">
    <property type="entry name" value="WD40/YVTN_repeat-like_dom_sf"/>
</dbReference>
<feature type="compositionally biased region" description="Low complexity" evidence="2">
    <location>
        <begin position="82"/>
        <end position="93"/>
    </location>
</feature>
<gene>
    <name evidence="3" type="ORF">CUR178_03549</name>
</gene>
<dbReference type="KEGG" id="lenr:94170791"/>
<dbReference type="PROSITE" id="PS50294">
    <property type="entry name" value="WD_REPEATS_REGION"/>
    <property type="match status" value="1"/>
</dbReference>
<sequence length="1033" mass="109550">MQGTLFSVNVLRSPFGLRGTHLMSPPDAEGAVSNVSTANSAHVSDRYAQVLPRYAPTGSPAGHCYAVSSTRGIQQLVANTRTASLSSPPSLARAQRADHRGRPTPSPTPRLQVISKHEKGRLLVWNELTGAVVAACLLHPSFTVYHCAITALYLYTTVEGSATTSGAEEEACVYVWDRFTFRSVTVLRGHASRVTALAVWPTEASTVIATASFDGTVRLWRHQHNPDLSNGAAADQTEMQLMWVFATAELGNVHSLSFLSADTLVAAATRCAVAFLRFAGASAKRRGRGSVACLDTTDAIAFQKVKSIVDPHGGTTFLHVCPFNRNGGSAVAAAAASGSVAPTSATFPSSPRVKGAAAASSATVYLLTGSTSGYIQEWAVDVENTASAEIPQQPAASATAPLYVGIKCRWYHKAHAATVDCVVTDEDVVVSTSLFDRVCLYHRKSGATCAITSTAAVPVLVPQLKELVWGTIDGELSVASYARFACGTEKQVQLLWTAKPHATAIRGVCLSLTPDLRWDTLCTGAADGSICVWSAESESGRAALCRTAYKKQEAALTISRFLHVLPVPPPSIEKGTCGVKRVVALVVGLKAAADDKQGAVFVVEVASTAEVVQITAIPFESNEEVLCAHLCRGEKGALALWVGTLSGQLLHAAKKPEQRVWTALTPVYWDSKPKGSVTAIASDAASSTIIVAVAEATDANRASQQLFISELRLGPEEAVTMLPLWEGTVVLPSSLGAAKRGERTFTMTWMSKAGLDEQGSASKISGLLVCGSDGTMVSCLRTGMSDAPPLAASWNTPEVLVLASSAEQPYIVQRNVDESRPFLGTAVSAQSRTSDLVCLDVFENRKWVLVPSNVRTTKLRTLLYDVGTEKVRLAAVRHDNADETSEVSLFDYSGRECGHVTYDGAVVLNSGAAGELASEAALSYTLQVQGDTLHEPSVAADTAGPTPHCTAIAAHAGERIIFIGYEDGLLQMVDTTSMYVFCRRWASDATGAARPIADVRYVGYGVVLVRLACNDVCTFIVPPRSLFDQPSLS</sequence>
<dbReference type="InterPro" id="IPR036322">
    <property type="entry name" value="WD40_repeat_dom_sf"/>
</dbReference>
<dbReference type="OrthoDB" id="273067at2759"/>
<dbReference type="PROSITE" id="PS50082">
    <property type="entry name" value="WD_REPEATS_2"/>
    <property type="match status" value="1"/>
</dbReference>
<feature type="region of interest" description="Disordered" evidence="2">
    <location>
        <begin position="82"/>
        <end position="109"/>
    </location>
</feature>
<keyword evidence="1" id="KW-0853">WD repeat</keyword>
<dbReference type="Pfam" id="PF00400">
    <property type="entry name" value="WD40"/>
    <property type="match status" value="2"/>
</dbReference>
<dbReference type="Proteomes" id="UP000674179">
    <property type="component" value="Chromosome 27"/>
</dbReference>
<evidence type="ECO:0008006" key="5">
    <source>
        <dbReference type="Google" id="ProtNLM"/>
    </source>
</evidence>
<keyword evidence="4" id="KW-1185">Reference proteome</keyword>
<name>A0A836KIT9_LEIEN</name>
<dbReference type="AlphaFoldDB" id="A0A836KIT9"/>
<dbReference type="RefSeq" id="XP_067691847.1">
    <property type="nucleotide sequence ID" value="XM_067835281.1"/>
</dbReference>
<dbReference type="Gene3D" id="2.130.10.10">
    <property type="entry name" value="YVTN repeat-like/Quinoprotein amine dehydrogenase"/>
    <property type="match status" value="2"/>
</dbReference>
<reference evidence="3 4" key="1">
    <citation type="submission" date="2021-02" db="EMBL/GenBank/DDBJ databases">
        <title>Leishmania (Mundinia) enrietti genome sequencing and assembly.</title>
        <authorList>
            <person name="Almutairi H."/>
            <person name="Gatherer D."/>
        </authorList>
    </citation>
    <scope>NUCLEOTIDE SEQUENCE [LARGE SCALE GENOMIC DNA]</scope>
    <source>
        <strain evidence="3">CUR178</strain>
    </source>
</reference>
<evidence type="ECO:0000313" key="3">
    <source>
        <dbReference type="EMBL" id="KAG5475836.1"/>
    </source>
</evidence>
<comment type="caution">
    <text evidence="3">The sequence shown here is derived from an EMBL/GenBank/DDBJ whole genome shotgun (WGS) entry which is preliminary data.</text>
</comment>
<feature type="repeat" description="WD" evidence="1">
    <location>
        <begin position="187"/>
        <end position="220"/>
    </location>
</feature>
<dbReference type="SMART" id="SM00320">
    <property type="entry name" value="WD40"/>
    <property type="match status" value="3"/>
</dbReference>
<dbReference type="PANTHER" id="PTHR44675:SF1">
    <property type="entry name" value="P21-ACTIVATED PROTEIN KINASE-INTERACTING PROTEIN 1"/>
    <property type="match status" value="1"/>
</dbReference>
<organism evidence="3 4">
    <name type="scientific">Leishmania enriettii</name>
    <dbReference type="NCBI Taxonomy" id="5663"/>
    <lineage>
        <taxon>Eukaryota</taxon>
        <taxon>Discoba</taxon>
        <taxon>Euglenozoa</taxon>
        <taxon>Kinetoplastea</taxon>
        <taxon>Metakinetoplastina</taxon>
        <taxon>Trypanosomatida</taxon>
        <taxon>Trypanosomatidae</taxon>
        <taxon>Leishmaniinae</taxon>
        <taxon>Leishmania</taxon>
    </lineage>
</organism>
<evidence type="ECO:0000313" key="4">
    <source>
        <dbReference type="Proteomes" id="UP000674179"/>
    </source>
</evidence>
<dbReference type="GeneID" id="94170791"/>
<protein>
    <recommendedName>
        <fullName evidence="5">Guanine nucleotide-binding protein subunit beta-like protein</fullName>
    </recommendedName>
</protein>
<dbReference type="PANTHER" id="PTHR44675">
    <property type="entry name" value="PAK1 INTERACTING PROTEIN 1"/>
    <property type="match status" value="1"/>
</dbReference>
<evidence type="ECO:0000256" key="1">
    <source>
        <dbReference type="PROSITE-ProRule" id="PRU00221"/>
    </source>
</evidence>
<dbReference type="EMBL" id="JAFHKP010000027">
    <property type="protein sequence ID" value="KAG5475836.1"/>
    <property type="molecule type" value="Genomic_DNA"/>
</dbReference>
<proteinExistence type="predicted"/>
<accession>A0A836KIT9</accession>
<dbReference type="InterPro" id="IPR051959">
    <property type="entry name" value="PAK1-Kinase_Regulator"/>
</dbReference>
<dbReference type="SUPFAM" id="SSF50978">
    <property type="entry name" value="WD40 repeat-like"/>
    <property type="match status" value="2"/>
</dbReference>
<dbReference type="InterPro" id="IPR001680">
    <property type="entry name" value="WD40_rpt"/>
</dbReference>